<organism evidence="3 4">
    <name type="scientific">Vibrio maritimus</name>
    <dbReference type="NCBI Taxonomy" id="990268"/>
    <lineage>
        <taxon>Bacteria</taxon>
        <taxon>Pseudomonadati</taxon>
        <taxon>Pseudomonadota</taxon>
        <taxon>Gammaproteobacteria</taxon>
        <taxon>Vibrionales</taxon>
        <taxon>Vibrionaceae</taxon>
        <taxon>Vibrio</taxon>
    </lineage>
</organism>
<comment type="similarity">
    <text evidence="1">Belongs to the initiator RepB protein family.</text>
</comment>
<evidence type="ECO:0000259" key="2">
    <source>
        <dbReference type="Pfam" id="PF01051"/>
    </source>
</evidence>
<evidence type="ECO:0000256" key="1">
    <source>
        <dbReference type="ARBA" id="ARBA00038283"/>
    </source>
</evidence>
<evidence type="ECO:0000313" key="4">
    <source>
        <dbReference type="Proteomes" id="UP000029228"/>
    </source>
</evidence>
<accession>A0A090S649</accession>
<gene>
    <name evidence="3" type="ORF">JCM19235_1297</name>
</gene>
<keyword evidence="4" id="KW-1185">Reference proteome</keyword>
<dbReference type="AlphaFoldDB" id="A0A090S649"/>
<dbReference type="OrthoDB" id="5886488at2"/>
<dbReference type="GO" id="GO:0003887">
    <property type="term" value="F:DNA-directed DNA polymerase activity"/>
    <property type="evidence" value="ECO:0007669"/>
    <property type="project" value="InterPro"/>
</dbReference>
<dbReference type="EMBL" id="BBMR01000017">
    <property type="protein sequence ID" value="GAL22996.1"/>
    <property type="molecule type" value="Genomic_DNA"/>
</dbReference>
<dbReference type="InterPro" id="IPR000525">
    <property type="entry name" value="Initiator_Rep_WH1"/>
</dbReference>
<evidence type="ECO:0000313" key="3">
    <source>
        <dbReference type="EMBL" id="GAL22996.1"/>
    </source>
</evidence>
<protein>
    <submittedName>
        <fullName evidence="3">RepFIB replication protein A</fullName>
    </submittedName>
</protein>
<feature type="domain" description="Initiator Rep protein WH1" evidence="2">
    <location>
        <begin position="19"/>
        <end position="136"/>
    </location>
</feature>
<name>A0A090S649_9VIBR</name>
<proteinExistence type="inferred from homology"/>
<dbReference type="Pfam" id="PF01051">
    <property type="entry name" value="Rep3_N"/>
    <property type="match status" value="1"/>
</dbReference>
<sequence length="219" mass="25194">MKTDFRVWCACLEVFSRYGLHSDKVQVSFKEFADMCGYPKSRMSKALRKTVDESLSRLGSKRLSMKKKLADEKTKLKSTNTGLVLKSYIDEENDVVVLQGDPDIWELYQIDTTILISKMIIKELGSSESAQALYLYFASMTKDPYPISLDRMAERLRLNMPVKEQRRAIRKAIGRLEDLGYLTGEYMEWYGKPAYKIRSRSIHSVSKKLEEALNPPPTA</sequence>
<comment type="caution">
    <text evidence="3">The sequence shown here is derived from an EMBL/GenBank/DDBJ whole genome shotgun (WGS) entry which is preliminary data.</text>
</comment>
<dbReference type="Proteomes" id="UP000029228">
    <property type="component" value="Unassembled WGS sequence"/>
</dbReference>
<reference evidence="3 4" key="1">
    <citation type="submission" date="2014-09" db="EMBL/GenBank/DDBJ databases">
        <title>Vibrio maritimus JCM 19235. (C45) whole genome shotgun sequence.</title>
        <authorList>
            <person name="Sawabe T."/>
            <person name="Meirelles P."/>
            <person name="Nakanishi M."/>
            <person name="Sayaka M."/>
            <person name="Hattori M."/>
            <person name="Ohkuma M."/>
        </authorList>
    </citation>
    <scope>NUCLEOTIDE SEQUENCE [LARGE SCALE GENOMIC DNA]</scope>
    <source>
        <strain evidence="4">JCM19235</strain>
    </source>
</reference>
<dbReference type="GO" id="GO:0006270">
    <property type="term" value="P:DNA replication initiation"/>
    <property type="evidence" value="ECO:0007669"/>
    <property type="project" value="InterPro"/>
</dbReference>